<keyword evidence="2" id="KW-0645">Protease</keyword>
<dbReference type="Gene3D" id="3.90.1720.10">
    <property type="entry name" value="endopeptidase domain like (from Nostoc punctiforme)"/>
    <property type="match status" value="1"/>
</dbReference>
<dbReference type="PANTHER" id="PTHR47053:SF1">
    <property type="entry name" value="MUREIN DD-ENDOPEPTIDASE MEPH-RELATED"/>
    <property type="match status" value="1"/>
</dbReference>
<dbReference type="SUPFAM" id="SSF54001">
    <property type="entry name" value="Cysteine proteinases"/>
    <property type="match status" value="1"/>
</dbReference>
<dbReference type="EMBL" id="JAEHFY010000002">
    <property type="protein sequence ID" value="MBK0381709.1"/>
    <property type="molecule type" value="Genomic_DNA"/>
</dbReference>
<keyword evidence="7" id="KW-1185">Reference proteome</keyword>
<evidence type="ECO:0000256" key="4">
    <source>
        <dbReference type="ARBA" id="ARBA00022807"/>
    </source>
</evidence>
<evidence type="ECO:0000313" key="7">
    <source>
        <dbReference type="Proteomes" id="UP000660024"/>
    </source>
</evidence>
<reference evidence="6 7" key="1">
    <citation type="submission" date="2020-12" db="EMBL/GenBank/DDBJ databases">
        <title>Bacterial novel species Pedobacter sp. SD-b isolated from soil.</title>
        <authorList>
            <person name="Jung H.-Y."/>
        </authorList>
    </citation>
    <scope>NUCLEOTIDE SEQUENCE [LARGE SCALE GENOMIC DNA]</scope>
    <source>
        <strain evidence="6 7">SD-b</strain>
    </source>
</reference>
<comment type="caution">
    <text evidence="6">The sequence shown here is derived from an EMBL/GenBank/DDBJ whole genome shotgun (WGS) entry which is preliminary data.</text>
</comment>
<sequence>MKFFKIKQHITFTLIISVFIFLGCNPAANRKNKIAASQSILDTGRRFIIIKKDTAAKINLDSVKLDSSKSILQKDTIIKKDSMVQKPVIKPNVNQQQLVDFAKTLFGKPYFYGAKDPEKGFDNSGFVNYVFGNFNIEVPRYTAGFMNVGKPLGLPDAAEGDIILFSKTDSIKTLVNSIGIVISKKGQPIEFIHAASGKTNSVTITKMNDYYQKRLIGLRRVMN</sequence>
<dbReference type="PROSITE" id="PS51935">
    <property type="entry name" value="NLPC_P60"/>
    <property type="match status" value="1"/>
</dbReference>
<dbReference type="PROSITE" id="PS51257">
    <property type="entry name" value="PROKAR_LIPOPROTEIN"/>
    <property type="match status" value="1"/>
</dbReference>
<evidence type="ECO:0000256" key="3">
    <source>
        <dbReference type="ARBA" id="ARBA00022801"/>
    </source>
</evidence>
<evidence type="ECO:0000259" key="5">
    <source>
        <dbReference type="PROSITE" id="PS51935"/>
    </source>
</evidence>
<dbReference type="InterPro" id="IPR051202">
    <property type="entry name" value="Peptidase_C40"/>
</dbReference>
<dbReference type="RefSeq" id="WP_200584491.1">
    <property type="nucleotide sequence ID" value="NZ_JAEHFY010000002.1"/>
</dbReference>
<dbReference type="InterPro" id="IPR000064">
    <property type="entry name" value="NLP_P60_dom"/>
</dbReference>
<gene>
    <name evidence="6" type="ORF">I5M32_01940</name>
</gene>
<dbReference type="InterPro" id="IPR038765">
    <property type="entry name" value="Papain-like_cys_pep_sf"/>
</dbReference>
<dbReference type="Pfam" id="PF00877">
    <property type="entry name" value="NLPC_P60"/>
    <property type="match status" value="1"/>
</dbReference>
<protein>
    <submittedName>
        <fullName evidence="6">C40 family peptidase</fullName>
    </submittedName>
</protein>
<dbReference type="PANTHER" id="PTHR47053">
    <property type="entry name" value="MUREIN DD-ENDOPEPTIDASE MEPH-RELATED"/>
    <property type="match status" value="1"/>
</dbReference>
<name>A0ABS1BFR1_9SPHI</name>
<evidence type="ECO:0000256" key="1">
    <source>
        <dbReference type="ARBA" id="ARBA00007074"/>
    </source>
</evidence>
<accession>A0ABS1BFR1</accession>
<feature type="domain" description="NlpC/P60" evidence="5">
    <location>
        <begin position="92"/>
        <end position="222"/>
    </location>
</feature>
<organism evidence="6 7">
    <name type="scientific">Pedobacter segetis</name>
    <dbReference type="NCBI Taxonomy" id="2793069"/>
    <lineage>
        <taxon>Bacteria</taxon>
        <taxon>Pseudomonadati</taxon>
        <taxon>Bacteroidota</taxon>
        <taxon>Sphingobacteriia</taxon>
        <taxon>Sphingobacteriales</taxon>
        <taxon>Sphingobacteriaceae</taxon>
        <taxon>Pedobacter</taxon>
    </lineage>
</organism>
<proteinExistence type="inferred from homology"/>
<comment type="similarity">
    <text evidence="1">Belongs to the peptidase C40 family.</text>
</comment>
<keyword evidence="3" id="KW-0378">Hydrolase</keyword>
<evidence type="ECO:0000256" key="2">
    <source>
        <dbReference type="ARBA" id="ARBA00022670"/>
    </source>
</evidence>
<dbReference type="Proteomes" id="UP000660024">
    <property type="component" value="Unassembled WGS sequence"/>
</dbReference>
<keyword evidence="4" id="KW-0788">Thiol protease</keyword>
<evidence type="ECO:0000313" key="6">
    <source>
        <dbReference type="EMBL" id="MBK0381709.1"/>
    </source>
</evidence>